<proteinExistence type="inferred from homology"/>
<feature type="transmembrane region" description="Helical" evidence="11">
    <location>
        <begin position="352"/>
        <end position="372"/>
    </location>
</feature>
<comment type="catalytic activity">
    <reaction evidence="10">
        <text>phosphate(in) + H(+)(in) = phosphate(out) + H(+)(out)</text>
        <dbReference type="Rhea" id="RHEA:29939"/>
        <dbReference type="ChEBI" id="CHEBI:15378"/>
        <dbReference type="ChEBI" id="CHEBI:43474"/>
    </reaction>
</comment>
<feature type="transmembrane region" description="Helical" evidence="11">
    <location>
        <begin position="49"/>
        <end position="73"/>
    </location>
</feature>
<evidence type="ECO:0000256" key="2">
    <source>
        <dbReference type="ARBA" id="ARBA00005342"/>
    </source>
</evidence>
<keyword evidence="13" id="KW-1185">Reference proteome</keyword>
<keyword evidence="7" id="KW-0769">Symport</keyword>
<evidence type="ECO:0000256" key="7">
    <source>
        <dbReference type="ARBA" id="ARBA00022847"/>
    </source>
</evidence>
<comment type="similarity">
    <text evidence="2">Belongs to the inorganic phosphate transporter (PiT) (TC 2.A.20) family. Pit subfamily.</text>
</comment>
<comment type="caution">
    <text evidence="12">The sequence shown here is derived from an EMBL/GenBank/DDBJ whole genome shotgun (WGS) entry which is preliminary data.</text>
</comment>
<protein>
    <recommendedName>
        <fullName evidence="11">Phosphate transporter</fullName>
    </recommendedName>
</protein>
<feature type="transmembrane region" description="Helical" evidence="11">
    <location>
        <begin position="223"/>
        <end position="241"/>
    </location>
</feature>
<dbReference type="GO" id="GO:0005315">
    <property type="term" value="F:phosphate transmembrane transporter activity"/>
    <property type="evidence" value="ECO:0007669"/>
    <property type="project" value="InterPro"/>
</dbReference>
<evidence type="ECO:0000256" key="5">
    <source>
        <dbReference type="ARBA" id="ARBA00022592"/>
    </source>
</evidence>
<evidence type="ECO:0000256" key="4">
    <source>
        <dbReference type="ARBA" id="ARBA00022475"/>
    </source>
</evidence>
<evidence type="ECO:0000256" key="3">
    <source>
        <dbReference type="ARBA" id="ARBA00022448"/>
    </source>
</evidence>
<reference evidence="12 13" key="1">
    <citation type="submission" date="2019-02" db="EMBL/GenBank/DDBJ databases">
        <title>Bacterial novel species Emticicia sp. 17J42-9 isolated from soil.</title>
        <authorList>
            <person name="Jung H.-Y."/>
        </authorList>
    </citation>
    <scope>NUCLEOTIDE SEQUENCE [LARGE SCALE GENOMIC DNA]</scope>
    <source>
        <strain evidence="12 13">17J42-9</strain>
    </source>
</reference>
<sequence length="471" mass="50805">MFGLETDIFLLLSFCLLAACAFEFINGFHDTANAVATVIYTNSLKPTQAVVWSGLINFVGVVTGGVGVGMSIVNLLPVELLIDQNVYHSIAMVLALLFSAIIWNFGTWYFGIPASSSHTLIGAILGVGLGYALLPDNATGVAAVNWDKAKEIFYALFLSPLVGFSLAVILMFTLRRVLNKDIRKQIFDEPKKNEEPPFWVRAILITTCTLVSFFHGRNDGQKGIGLVMLILIGILPAYFAINNTIDFDKIKPDLSTISEKVALIDTTKVSDVEKVRINDIKASVGFLNSLADSNKVSKANALDARKALLTISGNAKKLVEDPDVILSAADKTALKAAAVQEEKGIRKYTDHAPMWVVLMISLSLGLGTMIGWKRIVVTVGEKIGKSHLTYAQGASAELVAATTIGLASWFKLPVSTTHSLSSGIAGTMVASKGIKNLQSGTIKNIALAWVLTLPVAIILSATLFLFFRWLL</sequence>
<keyword evidence="6 11" id="KW-0812">Transmembrane</keyword>
<dbReference type="RefSeq" id="WP_130020269.1">
    <property type="nucleotide sequence ID" value="NZ_SEWF01000008.1"/>
</dbReference>
<evidence type="ECO:0000256" key="10">
    <source>
        <dbReference type="ARBA" id="ARBA00047348"/>
    </source>
</evidence>
<dbReference type="GO" id="GO:0015293">
    <property type="term" value="F:symporter activity"/>
    <property type="evidence" value="ECO:0007669"/>
    <property type="project" value="UniProtKB-KW"/>
</dbReference>
<gene>
    <name evidence="12" type="ORF">EWM59_07170</name>
</gene>
<feature type="transmembrane region" description="Helical" evidence="11">
    <location>
        <begin position="6"/>
        <end position="28"/>
    </location>
</feature>
<evidence type="ECO:0000256" key="1">
    <source>
        <dbReference type="ARBA" id="ARBA00004651"/>
    </source>
</evidence>
<dbReference type="GO" id="GO:0035435">
    <property type="term" value="P:phosphate ion transmembrane transport"/>
    <property type="evidence" value="ECO:0007669"/>
    <property type="project" value="TreeGrafter"/>
</dbReference>
<feature type="transmembrane region" description="Helical" evidence="11">
    <location>
        <begin position="117"/>
        <end position="134"/>
    </location>
</feature>
<dbReference type="Pfam" id="PF01384">
    <property type="entry name" value="PHO4"/>
    <property type="match status" value="1"/>
</dbReference>
<evidence type="ECO:0000313" key="13">
    <source>
        <dbReference type="Proteomes" id="UP000293162"/>
    </source>
</evidence>
<dbReference type="OrthoDB" id="9779554at2"/>
<dbReference type="EMBL" id="SEWF01000008">
    <property type="protein sequence ID" value="RYU96288.1"/>
    <property type="molecule type" value="Genomic_DNA"/>
</dbReference>
<organism evidence="12 13">
    <name type="scientific">Emticicia agri</name>
    <dbReference type="NCBI Taxonomy" id="2492393"/>
    <lineage>
        <taxon>Bacteria</taxon>
        <taxon>Pseudomonadati</taxon>
        <taxon>Bacteroidota</taxon>
        <taxon>Cytophagia</taxon>
        <taxon>Cytophagales</taxon>
        <taxon>Leadbetterellaceae</taxon>
        <taxon>Emticicia</taxon>
    </lineage>
</organism>
<keyword evidence="3 11" id="KW-0813">Transport</keyword>
<dbReference type="Proteomes" id="UP000293162">
    <property type="component" value="Unassembled WGS sequence"/>
</dbReference>
<evidence type="ECO:0000256" key="6">
    <source>
        <dbReference type="ARBA" id="ARBA00022692"/>
    </source>
</evidence>
<comment type="subcellular location">
    <subcellularLocation>
        <location evidence="1">Cell membrane</location>
        <topology evidence="1">Multi-pass membrane protein</topology>
    </subcellularLocation>
    <subcellularLocation>
        <location evidence="11">Membrane</location>
        <topology evidence="11">Multi-pass membrane protein</topology>
    </subcellularLocation>
</comment>
<keyword evidence="5 11" id="KW-0592">Phosphate transport</keyword>
<evidence type="ECO:0000313" key="12">
    <source>
        <dbReference type="EMBL" id="RYU96288.1"/>
    </source>
</evidence>
<dbReference type="PANTHER" id="PTHR11101:SF65">
    <property type="entry name" value="LOW-AFFINITY INORGANIC PHOSPHATE TRANSPORTER PITA-RELATED"/>
    <property type="match status" value="1"/>
</dbReference>
<accession>A0A4Q5M216</accession>
<feature type="transmembrane region" description="Helical" evidence="11">
    <location>
        <begin position="154"/>
        <end position="178"/>
    </location>
</feature>
<dbReference type="GO" id="GO:0005886">
    <property type="term" value="C:plasma membrane"/>
    <property type="evidence" value="ECO:0007669"/>
    <property type="project" value="UniProtKB-SubCell"/>
</dbReference>
<keyword evidence="9 11" id="KW-0472">Membrane</keyword>
<evidence type="ECO:0000256" key="11">
    <source>
        <dbReference type="RuleBase" id="RU363058"/>
    </source>
</evidence>
<feature type="transmembrane region" description="Helical" evidence="11">
    <location>
        <begin position="446"/>
        <end position="467"/>
    </location>
</feature>
<keyword evidence="8 11" id="KW-1133">Transmembrane helix</keyword>
<evidence type="ECO:0000256" key="9">
    <source>
        <dbReference type="ARBA" id="ARBA00023136"/>
    </source>
</evidence>
<feature type="transmembrane region" description="Helical" evidence="11">
    <location>
        <begin position="85"/>
        <end position="105"/>
    </location>
</feature>
<keyword evidence="4" id="KW-1003">Cell membrane</keyword>
<name>A0A4Q5M216_9BACT</name>
<dbReference type="AlphaFoldDB" id="A0A4Q5M216"/>
<dbReference type="InterPro" id="IPR001204">
    <property type="entry name" value="Phos_transporter"/>
</dbReference>
<evidence type="ECO:0000256" key="8">
    <source>
        <dbReference type="ARBA" id="ARBA00022989"/>
    </source>
</evidence>
<dbReference type="PANTHER" id="PTHR11101">
    <property type="entry name" value="PHOSPHATE TRANSPORTER"/>
    <property type="match status" value="1"/>
</dbReference>